<organism evidence="2">
    <name type="scientific">Paenibacillus sp. BIHB 4019</name>
    <dbReference type="NCBI Taxonomy" id="1870819"/>
    <lineage>
        <taxon>Bacteria</taxon>
        <taxon>Bacillati</taxon>
        <taxon>Bacillota</taxon>
        <taxon>Bacilli</taxon>
        <taxon>Bacillales</taxon>
        <taxon>Paenibacillaceae</taxon>
        <taxon>Paenibacillus</taxon>
    </lineage>
</organism>
<feature type="compositionally biased region" description="Basic and acidic residues" evidence="1">
    <location>
        <begin position="566"/>
        <end position="577"/>
    </location>
</feature>
<name>A0A1B2DDB0_9BACL</name>
<protein>
    <recommendedName>
        <fullName evidence="3">LXG domain-containing protein</fullName>
    </recommendedName>
</protein>
<accession>A0A1B2DDB0</accession>
<feature type="compositionally biased region" description="Basic and acidic residues" evidence="1">
    <location>
        <begin position="603"/>
        <end position="612"/>
    </location>
</feature>
<evidence type="ECO:0000256" key="1">
    <source>
        <dbReference type="SAM" id="MobiDB-lite"/>
    </source>
</evidence>
<feature type="region of interest" description="Disordered" evidence="1">
    <location>
        <begin position="566"/>
        <end position="623"/>
    </location>
</feature>
<dbReference type="AlphaFoldDB" id="A0A1B2DDB0"/>
<evidence type="ECO:0008006" key="3">
    <source>
        <dbReference type="Google" id="ProtNLM"/>
    </source>
</evidence>
<dbReference type="EMBL" id="CP016808">
    <property type="protein sequence ID" value="ANY65704.1"/>
    <property type="molecule type" value="Genomic_DNA"/>
</dbReference>
<gene>
    <name evidence="2" type="ORF">BBD42_03920</name>
</gene>
<proteinExistence type="predicted"/>
<reference evidence="2" key="1">
    <citation type="submission" date="2016-08" db="EMBL/GenBank/DDBJ databases">
        <title>Complete Genome Seqeunce of Paenibacillus sp. BIHB 4019 from tea rhizoplane.</title>
        <authorList>
            <person name="Thakur R."/>
            <person name="Swarnkar M.K."/>
            <person name="Gulati A."/>
        </authorList>
    </citation>
    <scope>NUCLEOTIDE SEQUENCE [LARGE SCALE GENOMIC DNA]</scope>
    <source>
        <strain evidence="2">BIHB4019</strain>
    </source>
</reference>
<evidence type="ECO:0000313" key="2">
    <source>
        <dbReference type="EMBL" id="ANY65704.1"/>
    </source>
</evidence>
<dbReference type="RefSeq" id="WP_099517091.1">
    <property type="nucleotide sequence ID" value="NZ_CP016808.1"/>
</dbReference>
<sequence>MAGKQVVFKPDEVKRLQQQIVRIGADTDALRRRVSGKIASWDHPLPVLGSLEQIQRQLTSLTQEAEQMTEVISKALKGIERVQAEAAQEAKQLAKGLSGLERFDLLKRVGTTGGGSYTPVPVAFRPMVTNLIDRILPQASRDRWSSDPLVKELRRVAGLQGATAAEKLDAEMKLEAIFAERDLIAKAQTAYAVYKQFGNHLLMAEMHKQAEISREKLKALGVAEIYFAPNVNMTSYFKQVPLLACDYDPSFALEGDMTTRVPLPDNERYLFMVMMAQTPGPMGELAKVQLKEIHQLQQTIRDAAGGLVANVQQGQVKGGLKDLLTILQASQALSKYGPQPKEPEVPKSGAKEEGALEKFWRQTVEQTKQNLADGWKQIQAEGKEVIDGFQNKAAQLENLLSEGLTSGKQIVIEGYNQADAWLNEIYAGVEPALNQGKKGFYDFSGGFVAAVDDAMFFGLAQYVVESNNEGSGMAKDTVGYQLGKVTGDTVMLVGGLMAMAGGVGGEVGGTALYAAGFGLGGFAGAPIQVASWGLLVGGGTVVVQSAKNIPGDVSDLFSNIWKSDNGSKGKGDIDVPKIDTGGTGKGSKPNLYDEAGNYTGGRNQKELEDLARDPSSGGKIEPKNVNERDVGLALEARGDLGKIIRDPQAEKGAEFIDTATGLKWDVKSFESYPSGRNGVPITNPKKGAFSIKNGMQKIYEEFSKGNNVIIDTKKMVPEHIEQLKKAIDEAGIANRIVWYP</sequence>